<dbReference type="InterPro" id="IPR000421">
    <property type="entry name" value="FA58C"/>
</dbReference>
<dbReference type="InterPro" id="IPR003599">
    <property type="entry name" value="Ig_sub"/>
</dbReference>
<dbReference type="InterPro" id="IPR003598">
    <property type="entry name" value="Ig_sub2"/>
</dbReference>
<dbReference type="FunFam" id="2.60.120.260:FF:000016">
    <property type="entry name" value="Contactin-associated protein-like 4 isoform 1"/>
    <property type="match status" value="1"/>
</dbReference>
<evidence type="ECO:0000259" key="1">
    <source>
        <dbReference type="PROSITE" id="PS50022"/>
    </source>
</evidence>
<dbReference type="Gene3D" id="2.60.120.260">
    <property type="entry name" value="Galactose-binding domain-like"/>
    <property type="match status" value="1"/>
</dbReference>
<evidence type="ECO:0000313" key="3">
    <source>
        <dbReference type="EMBL" id="CAH3135341.1"/>
    </source>
</evidence>
<keyword evidence="4" id="KW-1185">Reference proteome</keyword>
<dbReference type="PROSITE" id="PS50835">
    <property type="entry name" value="IG_LIKE"/>
    <property type="match status" value="1"/>
</dbReference>
<protein>
    <submittedName>
        <fullName evidence="3">Uncharacterized protein</fullName>
    </submittedName>
</protein>
<organism evidence="3 4">
    <name type="scientific">Pocillopora meandrina</name>
    <dbReference type="NCBI Taxonomy" id="46732"/>
    <lineage>
        <taxon>Eukaryota</taxon>
        <taxon>Metazoa</taxon>
        <taxon>Cnidaria</taxon>
        <taxon>Anthozoa</taxon>
        <taxon>Hexacorallia</taxon>
        <taxon>Scleractinia</taxon>
        <taxon>Astrocoeniina</taxon>
        <taxon>Pocilloporidae</taxon>
        <taxon>Pocillopora</taxon>
    </lineage>
</organism>
<dbReference type="PROSITE" id="PS50022">
    <property type="entry name" value="FA58C_3"/>
    <property type="match status" value="1"/>
</dbReference>
<dbReference type="InterPro" id="IPR013783">
    <property type="entry name" value="Ig-like_fold"/>
</dbReference>
<dbReference type="EMBL" id="CALNXJ010000029">
    <property type="protein sequence ID" value="CAH3135341.1"/>
    <property type="molecule type" value="Genomic_DNA"/>
</dbReference>
<dbReference type="CDD" id="cd00057">
    <property type="entry name" value="FA58C"/>
    <property type="match status" value="1"/>
</dbReference>
<evidence type="ECO:0000259" key="2">
    <source>
        <dbReference type="PROSITE" id="PS50835"/>
    </source>
</evidence>
<dbReference type="SMART" id="SM00231">
    <property type="entry name" value="FA58C"/>
    <property type="match status" value="1"/>
</dbReference>
<name>A0AAU9X3S0_9CNID</name>
<dbReference type="InterPro" id="IPR008979">
    <property type="entry name" value="Galactose-bd-like_sf"/>
</dbReference>
<dbReference type="Gene3D" id="2.60.40.10">
    <property type="entry name" value="Immunoglobulins"/>
    <property type="match status" value="1"/>
</dbReference>
<dbReference type="SUPFAM" id="SSF48726">
    <property type="entry name" value="Immunoglobulin"/>
    <property type="match status" value="1"/>
</dbReference>
<dbReference type="SMART" id="SM00408">
    <property type="entry name" value="IGc2"/>
    <property type="match status" value="1"/>
</dbReference>
<gene>
    <name evidence="3" type="ORF">PMEA_00016169</name>
</gene>
<dbReference type="InterPro" id="IPR007110">
    <property type="entry name" value="Ig-like_dom"/>
</dbReference>
<evidence type="ECO:0000313" key="4">
    <source>
        <dbReference type="Proteomes" id="UP001159428"/>
    </source>
</evidence>
<accession>A0AAU9X3S0</accession>
<sequence>MADFGSYECKVSNILGHDSAWTRLSVFQLPRFTKTPPAQLFVEKNKRISVLCQATGHSPPKITWLEERGDLPVGRSLVSHDGTLQIWNTKKEDSGTYICTATSNIMHKAVTEMKLTIVGECPECPIFGFCSRQTNECKFYDTLRINFNMHSINSYLECVPVGVADNDIIPDSALKASTFYGTNYYPYHGRLNETRGRGAWCPQTKSDRTDYLQVDMGTELSVCAVATQGALIISEWTTSYKLDLSADGVTWITYKESNVEKVFPGNSDRHSVVKHSLTADVMARYVRFYPVTYHVFPCLRVEIFTVK</sequence>
<proteinExistence type="predicted"/>
<reference evidence="3 4" key="1">
    <citation type="submission" date="2022-05" db="EMBL/GenBank/DDBJ databases">
        <authorList>
            <consortium name="Genoscope - CEA"/>
            <person name="William W."/>
        </authorList>
    </citation>
    <scope>NUCLEOTIDE SEQUENCE [LARGE SCALE GENOMIC DNA]</scope>
</reference>
<feature type="domain" description="Ig-like" evidence="2">
    <location>
        <begin position="30"/>
        <end position="116"/>
    </location>
</feature>
<dbReference type="PROSITE" id="PS01285">
    <property type="entry name" value="FA58C_1"/>
    <property type="match status" value="1"/>
</dbReference>
<dbReference type="SMART" id="SM00409">
    <property type="entry name" value="IG"/>
    <property type="match status" value="1"/>
</dbReference>
<feature type="domain" description="F5/8 type C" evidence="1">
    <location>
        <begin position="158"/>
        <end position="306"/>
    </location>
</feature>
<comment type="caution">
    <text evidence="3">The sequence shown here is derived from an EMBL/GenBank/DDBJ whole genome shotgun (WGS) entry which is preliminary data.</text>
</comment>
<dbReference type="Pfam" id="PF00754">
    <property type="entry name" value="F5_F8_type_C"/>
    <property type="match status" value="1"/>
</dbReference>
<dbReference type="AlphaFoldDB" id="A0AAU9X3S0"/>
<dbReference type="InterPro" id="IPR036179">
    <property type="entry name" value="Ig-like_dom_sf"/>
</dbReference>
<dbReference type="Proteomes" id="UP001159428">
    <property type="component" value="Unassembled WGS sequence"/>
</dbReference>
<dbReference type="SUPFAM" id="SSF49785">
    <property type="entry name" value="Galactose-binding domain-like"/>
    <property type="match status" value="1"/>
</dbReference>
<dbReference type="Pfam" id="PF13927">
    <property type="entry name" value="Ig_3"/>
    <property type="match status" value="1"/>
</dbReference>
<dbReference type="PANTHER" id="PTHR24543">
    <property type="entry name" value="MULTICOPPER OXIDASE-RELATED"/>
    <property type="match status" value="1"/>
</dbReference>